<name>A0AAN7BSK8_9PEZI</name>
<dbReference type="EMBL" id="MU865315">
    <property type="protein sequence ID" value="KAK4228764.1"/>
    <property type="molecule type" value="Genomic_DNA"/>
</dbReference>
<gene>
    <name evidence="2" type="ORF">QBC38DRAFT_543980</name>
</gene>
<dbReference type="InterPro" id="IPR010730">
    <property type="entry name" value="HET"/>
</dbReference>
<comment type="caution">
    <text evidence="2">The sequence shown here is derived from an EMBL/GenBank/DDBJ whole genome shotgun (WGS) entry which is preliminary data.</text>
</comment>
<dbReference type="PANTHER" id="PTHR33112:SF1">
    <property type="entry name" value="HETEROKARYON INCOMPATIBILITY DOMAIN-CONTAINING PROTEIN"/>
    <property type="match status" value="1"/>
</dbReference>
<organism evidence="2 3">
    <name type="scientific">Podospora fimiseda</name>
    <dbReference type="NCBI Taxonomy" id="252190"/>
    <lineage>
        <taxon>Eukaryota</taxon>
        <taxon>Fungi</taxon>
        <taxon>Dikarya</taxon>
        <taxon>Ascomycota</taxon>
        <taxon>Pezizomycotina</taxon>
        <taxon>Sordariomycetes</taxon>
        <taxon>Sordariomycetidae</taxon>
        <taxon>Sordariales</taxon>
        <taxon>Podosporaceae</taxon>
        <taxon>Podospora</taxon>
    </lineage>
</organism>
<dbReference type="Pfam" id="PF06985">
    <property type="entry name" value="HET"/>
    <property type="match status" value="1"/>
</dbReference>
<evidence type="ECO:0000259" key="1">
    <source>
        <dbReference type="Pfam" id="PF06985"/>
    </source>
</evidence>
<dbReference type="Proteomes" id="UP001301958">
    <property type="component" value="Unassembled WGS sequence"/>
</dbReference>
<proteinExistence type="predicted"/>
<reference evidence="2" key="1">
    <citation type="journal article" date="2023" name="Mol. Phylogenet. Evol.">
        <title>Genome-scale phylogeny and comparative genomics of the fungal order Sordariales.</title>
        <authorList>
            <person name="Hensen N."/>
            <person name="Bonometti L."/>
            <person name="Westerberg I."/>
            <person name="Brannstrom I.O."/>
            <person name="Guillou S."/>
            <person name="Cros-Aarteil S."/>
            <person name="Calhoun S."/>
            <person name="Haridas S."/>
            <person name="Kuo A."/>
            <person name="Mondo S."/>
            <person name="Pangilinan J."/>
            <person name="Riley R."/>
            <person name="LaButti K."/>
            <person name="Andreopoulos B."/>
            <person name="Lipzen A."/>
            <person name="Chen C."/>
            <person name="Yan M."/>
            <person name="Daum C."/>
            <person name="Ng V."/>
            <person name="Clum A."/>
            <person name="Steindorff A."/>
            <person name="Ohm R.A."/>
            <person name="Martin F."/>
            <person name="Silar P."/>
            <person name="Natvig D.O."/>
            <person name="Lalanne C."/>
            <person name="Gautier V."/>
            <person name="Ament-Velasquez S.L."/>
            <person name="Kruys A."/>
            <person name="Hutchinson M.I."/>
            <person name="Powell A.J."/>
            <person name="Barry K."/>
            <person name="Miller A.N."/>
            <person name="Grigoriev I.V."/>
            <person name="Debuchy R."/>
            <person name="Gladieux P."/>
            <person name="Hiltunen Thoren M."/>
            <person name="Johannesson H."/>
        </authorList>
    </citation>
    <scope>NUCLEOTIDE SEQUENCE</scope>
    <source>
        <strain evidence="2">CBS 990.96</strain>
    </source>
</reference>
<reference evidence="2" key="2">
    <citation type="submission" date="2023-05" db="EMBL/GenBank/DDBJ databases">
        <authorList>
            <consortium name="Lawrence Berkeley National Laboratory"/>
            <person name="Steindorff A."/>
            <person name="Hensen N."/>
            <person name="Bonometti L."/>
            <person name="Westerberg I."/>
            <person name="Brannstrom I.O."/>
            <person name="Guillou S."/>
            <person name="Cros-Aarteil S."/>
            <person name="Calhoun S."/>
            <person name="Haridas S."/>
            <person name="Kuo A."/>
            <person name="Mondo S."/>
            <person name="Pangilinan J."/>
            <person name="Riley R."/>
            <person name="Labutti K."/>
            <person name="Andreopoulos B."/>
            <person name="Lipzen A."/>
            <person name="Chen C."/>
            <person name="Yanf M."/>
            <person name="Daum C."/>
            <person name="Ng V."/>
            <person name="Clum A."/>
            <person name="Ohm R."/>
            <person name="Martin F."/>
            <person name="Silar P."/>
            <person name="Natvig D."/>
            <person name="Lalanne C."/>
            <person name="Gautier V."/>
            <person name="Ament-Velasquez S.L."/>
            <person name="Kruys A."/>
            <person name="Hutchinson M.I."/>
            <person name="Powell A.J."/>
            <person name="Barry K."/>
            <person name="Miller A.N."/>
            <person name="Grigoriev I.V."/>
            <person name="Debuchy R."/>
            <person name="Gladieux P."/>
            <person name="Thoren M.H."/>
            <person name="Johannesson H."/>
        </authorList>
    </citation>
    <scope>NUCLEOTIDE SEQUENCE</scope>
    <source>
        <strain evidence="2">CBS 990.96</strain>
    </source>
</reference>
<sequence>MYLLGGTRNRLALNSMGVYLGLEDFEHVTITPISYSGLHGEKLLSLKLGTPSPKVGSLVEVRLVPRSVLTQLPGGAEYVDFEMVKGWINECCNAESHEACKPMKGLSEQIQGLRVIDCDTREVITAKAGCKFVVLSYVWGIRRATSQSPWSTGGTISVPDDAPETINDAIKSNADEKYQQIMVMDIIYNLAYITIIAAHGDDAYSGLPGVGVERLKPPHLTTSDNTWVPSIMNIREAVEQSKWASRGWTYQEGAFSRRRLIFTSEQVLFECNTIQRSELYPLEESVKVKEEMGNQLIFSGGVFNQVWAQAAQLWMHIDGYFIRDLTYSSDILKTLSGVFRALSHSSSSPTHQIFGIPIVTSLYYQRDERGEIESKVLADGSTWGLDYVFAGALLWRLEYPAWSESNDRNGRGWLRIDGSPSWSWADWQGGGAPNRERKICFNGDDEPTAKFWLQRIHDGEFVRLTEGAVSLINRYDGQPNLFTHRLRVEALVCKVRIERVSALSIVHLRAHGQKWEAKILPNFEKDERFDIFKLGGFICGVGGGRGWFSFVVFFPNDEEWNMVLILWNSGEIGKPAERVGSIDSDCRRVCKTTMEEEKDLGTFKQDRRNHPWRYMDFRSGVMELA</sequence>
<evidence type="ECO:0000313" key="3">
    <source>
        <dbReference type="Proteomes" id="UP001301958"/>
    </source>
</evidence>
<dbReference type="PANTHER" id="PTHR33112">
    <property type="entry name" value="DOMAIN PROTEIN, PUTATIVE-RELATED"/>
    <property type="match status" value="1"/>
</dbReference>
<evidence type="ECO:0000313" key="2">
    <source>
        <dbReference type="EMBL" id="KAK4228764.1"/>
    </source>
</evidence>
<dbReference type="AlphaFoldDB" id="A0AAN7BSK8"/>
<feature type="domain" description="Heterokaryon incompatibility" evidence="1">
    <location>
        <begin position="172"/>
        <end position="252"/>
    </location>
</feature>
<accession>A0AAN7BSK8</accession>
<keyword evidence="3" id="KW-1185">Reference proteome</keyword>
<protein>
    <recommendedName>
        <fullName evidence="1">Heterokaryon incompatibility domain-containing protein</fullName>
    </recommendedName>
</protein>